<dbReference type="HOGENOM" id="CLU_1644244_0_0_1"/>
<gene>
    <name evidence="1" type="ORF">PAXINDRAFT_156927</name>
</gene>
<dbReference type="AlphaFoldDB" id="A0A0C9SU49"/>
<accession>A0A0C9SU49</accession>
<reference evidence="1 2" key="1">
    <citation type="submission" date="2014-06" db="EMBL/GenBank/DDBJ databases">
        <authorList>
            <consortium name="DOE Joint Genome Institute"/>
            <person name="Kuo A."/>
            <person name="Kohler A."/>
            <person name="Nagy L.G."/>
            <person name="Floudas D."/>
            <person name="Copeland A."/>
            <person name="Barry K.W."/>
            <person name="Cichocki N."/>
            <person name="Veneault-Fourrey C."/>
            <person name="LaButti K."/>
            <person name="Lindquist E.A."/>
            <person name="Lipzen A."/>
            <person name="Lundell T."/>
            <person name="Morin E."/>
            <person name="Murat C."/>
            <person name="Sun H."/>
            <person name="Tunlid A."/>
            <person name="Henrissat B."/>
            <person name="Grigoriev I.V."/>
            <person name="Hibbett D.S."/>
            <person name="Martin F."/>
            <person name="Nordberg H.P."/>
            <person name="Cantor M.N."/>
            <person name="Hua S.X."/>
        </authorList>
    </citation>
    <scope>NUCLEOTIDE SEQUENCE [LARGE SCALE GENOMIC DNA]</scope>
    <source>
        <strain evidence="1 2">ATCC 200175</strain>
    </source>
</reference>
<keyword evidence="2" id="KW-1185">Reference proteome</keyword>
<evidence type="ECO:0000313" key="2">
    <source>
        <dbReference type="Proteomes" id="UP000053647"/>
    </source>
</evidence>
<protein>
    <submittedName>
        <fullName evidence="1">Uncharacterized protein</fullName>
    </submittedName>
</protein>
<organism evidence="1 2">
    <name type="scientific">Paxillus involutus ATCC 200175</name>
    <dbReference type="NCBI Taxonomy" id="664439"/>
    <lineage>
        <taxon>Eukaryota</taxon>
        <taxon>Fungi</taxon>
        <taxon>Dikarya</taxon>
        <taxon>Basidiomycota</taxon>
        <taxon>Agaricomycotina</taxon>
        <taxon>Agaricomycetes</taxon>
        <taxon>Agaricomycetidae</taxon>
        <taxon>Boletales</taxon>
        <taxon>Paxilineae</taxon>
        <taxon>Paxillaceae</taxon>
        <taxon>Paxillus</taxon>
    </lineage>
</organism>
<sequence>MSFTSKCQAWVKAKPAILEQPLDTTSNLTEYLAVAVNYLIYMEFSLYNKLDPHLQENLDISSLEEQQSNPVSTETHWQDLELAIHWIAERHRNFLTICQSMMIILVNLVGGSNTIVEAVTIIIKNQTMWIRLNNPEFMNTMEVGLFYVKSTTRPYGFASIT</sequence>
<dbReference type="EMBL" id="KN819363">
    <property type="protein sequence ID" value="KIJ12514.1"/>
    <property type="molecule type" value="Genomic_DNA"/>
</dbReference>
<name>A0A0C9SU49_PAXIN</name>
<dbReference type="Proteomes" id="UP000053647">
    <property type="component" value="Unassembled WGS sequence"/>
</dbReference>
<proteinExistence type="predicted"/>
<reference evidence="2" key="2">
    <citation type="submission" date="2015-01" db="EMBL/GenBank/DDBJ databases">
        <title>Evolutionary Origins and Diversification of the Mycorrhizal Mutualists.</title>
        <authorList>
            <consortium name="DOE Joint Genome Institute"/>
            <consortium name="Mycorrhizal Genomics Consortium"/>
            <person name="Kohler A."/>
            <person name="Kuo A."/>
            <person name="Nagy L.G."/>
            <person name="Floudas D."/>
            <person name="Copeland A."/>
            <person name="Barry K.W."/>
            <person name="Cichocki N."/>
            <person name="Veneault-Fourrey C."/>
            <person name="LaButti K."/>
            <person name="Lindquist E.A."/>
            <person name="Lipzen A."/>
            <person name="Lundell T."/>
            <person name="Morin E."/>
            <person name="Murat C."/>
            <person name="Riley R."/>
            <person name="Ohm R."/>
            <person name="Sun H."/>
            <person name="Tunlid A."/>
            <person name="Henrissat B."/>
            <person name="Grigoriev I.V."/>
            <person name="Hibbett D.S."/>
            <person name="Martin F."/>
        </authorList>
    </citation>
    <scope>NUCLEOTIDE SEQUENCE [LARGE SCALE GENOMIC DNA]</scope>
    <source>
        <strain evidence="2">ATCC 200175</strain>
    </source>
</reference>
<evidence type="ECO:0000313" key="1">
    <source>
        <dbReference type="EMBL" id="KIJ12514.1"/>
    </source>
</evidence>